<evidence type="ECO:0000256" key="3">
    <source>
        <dbReference type="ARBA" id="ARBA00023163"/>
    </source>
</evidence>
<proteinExistence type="predicted"/>
<sequence length="122" mass="14459">MNFKESKAIYLQIADRICDEILLGQYQEEERIPSVREYAAMVEVNANTAMRSFDYLQSQDIIYNKRGIGYFVSSGAKELIFSLRRETFLKDELEHVFRQLYTLGVSDDELLTMYRNFMMKQK</sequence>
<keyword evidence="3" id="KW-0804">Transcription</keyword>
<reference evidence="5 6" key="1">
    <citation type="submission" date="2014-02" db="EMBL/GenBank/DDBJ databases">
        <authorList>
            <person name="Sears C."/>
            <person name="Carroll K."/>
            <person name="Sack B.R."/>
            <person name="Qadri F."/>
            <person name="Myers L.L."/>
            <person name="Chung G.-T."/>
            <person name="Escheverria P."/>
            <person name="Fraser C.M."/>
            <person name="Sadzewicz L."/>
            <person name="Shefchek K.A."/>
            <person name="Tallon L."/>
            <person name="Das S.P."/>
            <person name="Daugherty S."/>
            <person name="Mongodin E.F."/>
        </authorList>
    </citation>
    <scope>NUCLEOTIDE SEQUENCE [LARGE SCALE GENOMIC DNA]</scope>
    <source>
        <strain evidence="6">3998T(B)3</strain>
    </source>
</reference>
<dbReference type="RefSeq" id="WP_005804269.1">
    <property type="nucleotide sequence ID" value="NZ_JGDB01000277.1"/>
</dbReference>
<evidence type="ECO:0000256" key="1">
    <source>
        <dbReference type="ARBA" id="ARBA00023015"/>
    </source>
</evidence>
<dbReference type="SMART" id="SM00345">
    <property type="entry name" value="HTH_GNTR"/>
    <property type="match status" value="1"/>
</dbReference>
<comment type="caution">
    <text evidence="5">The sequence shown here is derived from an EMBL/GenBank/DDBJ whole genome shotgun (WGS) entry which is preliminary data.</text>
</comment>
<dbReference type="InterPro" id="IPR036390">
    <property type="entry name" value="WH_DNA-bd_sf"/>
</dbReference>
<dbReference type="PANTHER" id="PTHR38445">
    <property type="entry name" value="HTH-TYPE TRANSCRIPTIONAL REPRESSOR YTRA"/>
    <property type="match status" value="1"/>
</dbReference>
<dbReference type="Proteomes" id="UP000020773">
    <property type="component" value="Unassembled WGS sequence"/>
</dbReference>
<dbReference type="CDD" id="cd07377">
    <property type="entry name" value="WHTH_GntR"/>
    <property type="match status" value="1"/>
</dbReference>
<dbReference type="GO" id="GO:0003700">
    <property type="term" value="F:DNA-binding transcription factor activity"/>
    <property type="evidence" value="ECO:0007669"/>
    <property type="project" value="InterPro"/>
</dbReference>
<gene>
    <name evidence="5" type="ORF">M125_4706</name>
</gene>
<evidence type="ECO:0000256" key="2">
    <source>
        <dbReference type="ARBA" id="ARBA00023125"/>
    </source>
</evidence>
<feature type="domain" description="HTH gntR-type" evidence="4">
    <location>
        <begin position="7"/>
        <end position="75"/>
    </location>
</feature>
<dbReference type="PATRIC" id="fig|1339316.3.peg.4471"/>
<dbReference type="GeneID" id="60369616"/>
<dbReference type="AlphaFoldDB" id="A0A015TWA9"/>
<organism evidence="5 6">
    <name type="scientific">Bacteroides fragilis str. 3998T(B)3</name>
    <dbReference type="NCBI Taxonomy" id="1339316"/>
    <lineage>
        <taxon>Bacteria</taxon>
        <taxon>Pseudomonadati</taxon>
        <taxon>Bacteroidota</taxon>
        <taxon>Bacteroidia</taxon>
        <taxon>Bacteroidales</taxon>
        <taxon>Bacteroidaceae</taxon>
        <taxon>Bacteroides</taxon>
    </lineage>
</organism>
<dbReference type="Gene3D" id="1.10.10.10">
    <property type="entry name" value="Winged helix-like DNA-binding domain superfamily/Winged helix DNA-binding domain"/>
    <property type="match status" value="1"/>
</dbReference>
<evidence type="ECO:0000313" key="5">
    <source>
        <dbReference type="EMBL" id="EXY88669.1"/>
    </source>
</evidence>
<dbReference type="InterPro" id="IPR036388">
    <property type="entry name" value="WH-like_DNA-bd_sf"/>
</dbReference>
<dbReference type="Pfam" id="PF00392">
    <property type="entry name" value="GntR"/>
    <property type="match status" value="1"/>
</dbReference>
<dbReference type="EMBL" id="JGDB01000277">
    <property type="protein sequence ID" value="EXY88669.1"/>
    <property type="molecule type" value="Genomic_DNA"/>
</dbReference>
<dbReference type="GO" id="GO:0003677">
    <property type="term" value="F:DNA binding"/>
    <property type="evidence" value="ECO:0007669"/>
    <property type="project" value="UniProtKB-KW"/>
</dbReference>
<name>A0A015TWA9_BACFG</name>
<dbReference type="PANTHER" id="PTHR38445:SF10">
    <property type="entry name" value="GNTR-FAMILY TRANSCRIPTIONAL REGULATOR"/>
    <property type="match status" value="1"/>
</dbReference>
<evidence type="ECO:0000313" key="6">
    <source>
        <dbReference type="Proteomes" id="UP000020773"/>
    </source>
</evidence>
<keyword evidence="2" id="KW-0238">DNA-binding</keyword>
<dbReference type="SUPFAM" id="SSF46785">
    <property type="entry name" value="Winged helix' DNA-binding domain"/>
    <property type="match status" value="1"/>
</dbReference>
<evidence type="ECO:0000259" key="4">
    <source>
        <dbReference type="PROSITE" id="PS50949"/>
    </source>
</evidence>
<dbReference type="Gene3D" id="1.10.287.100">
    <property type="match status" value="1"/>
</dbReference>
<protein>
    <submittedName>
        <fullName evidence="5">Putative transcriptional regulator</fullName>
    </submittedName>
</protein>
<keyword evidence="1" id="KW-0805">Transcription regulation</keyword>
<dbReference type="InterPro" id="IPR000524">
    <property type="entry name" value="Tscrpt_reg_HTH_GntR"/>
</dbReference>
<accession>A0A015TWA9</accession>
<dbReference type="PROSITE" id="PS50949">
    <property type="entry name" value="HTH_GNTR"/>
    <property type="match status" value="1"/>
</dbReference>